<dbReference type="AlphaFoldDB" id="A0A258HIX9"/>
<comment type="caution">
    <text evidence="2">The sequence shown here is derived from an EMBL/GenBank/DDBJ whole genome shotgun (WGS) entry which is preliminary data.</text>
</comment>
<feature type="chain" id="PRO_5012016782" evidence="1">
    <location>
        <begin position="41"/>
        <end position="323"/>
    </location>
</feature>
<feature type="signal peptide" evidence="1">
    <location>
        <begin position="1"/>
        <end position="40"/>
    </location>
</feature>
<dbReference type="Proteomes" id="UP000216147">
    <property type="component" value="Unassembled WGS sequence"/>
</dbReference>
<dbReference type="PANTHER" id="PTHR40590:SF1">
    <property type="entry name" value="CYTOPLASMIC PROTEIN"/>
    <property type="match status" value="1"/>
</dbReference>
<proteinExistence type="predicted"/>
<reference evidence="2 3" key="1">
    <citation type="submission" date="2017-03" db="EMBL/GenBank/DDBJ databases">
        <title>Lifting the veil on microbial sulfur biogeochemistry in mining wastewaters.</title>
        <authorList>
            <person name="Kantor R.S."/>
            <person name="Colenbrander Nelson T."/>
            <person name="Marshall S."/>
            <person name="Bennett D."/>
            <person name="Apte S."/>
            <person name="Camacho D."/>
            <person name="Thomas B.C."/>
            <person name="Warren L.A."/>
            <person name="Banfield J.F."/>
        </authorList>
    </citation>
    <scope>NUCLEOTIDE SEQUENCE [LARGE SCALE GENOMIC DNA]</scope>
    <source>
        <strain evidence="2">32-68-21</strain>
    </source>
</reference>
<dbReference type="Pfam" id="PF01963">
    <property type="entry name" value="TraB_PrgY_gumN"/>
    <property type="match status" value="1"/>
</dbReference>
<dbReference type="EMBL" id="NCEQ01000008">
    <property type="protein sequence ID" value="OYX56302.1"/>
    <property type="molecule type" value="Genomic_DNA"/>
</dbReference>
<sequence length="323" mass="33890">MTLISRLKTTTVSMGRTAVGVALGISLAAALLAGAPRAFAQDAAPAHAHAAIVQAAGAGPALWSISDADSTIYLFGTVHVLRPETPWGSAMVDAAFDASQNVIFEISNPDDQSALMPLIQQYGLSPQTPLSSLLTAEELAHLDVAARSIGGSAAQFDPLRPWLVALSLSVAPLVKAGYDPASGVELILKHRAEEAGKPVTGMETIDRQVEILAGLSQDTQLAFLRSTLEDFDEATTELDALVDAWATGDVEAIDRIGVAEMKAESQEVYDALLVRRNTAWADQIQTLLAGAGTTFIAVGSAHLAGDDSVQEILEARGVEVARR</sequence>
<dbReference type="InterPro" id="IPR002816">
    <property type="entry name" value="TraB/PrgY/GumN_fam"/>
</dbReference>
<gene>
    <name evidence="2" type="ORF">B7Y86_10135</name>
</gene>
<organism evidence="2 3">
    <name type="scientific">Brevundimonas subvibrioides</name>
    <dbReference type="NCBI Taxonomy" id="74313"/>
    <lineage>
        <taxon>Bacteria</taxon>
        <taxon>Pseudomonadati</taxon>
        <taxon>Pseudomonadota</taxon>
        <taxon>Alphaproteobacteria</taxon>
        <taxon>Caulobacterales</taxon>
        <taxon>Caulobacteraceae</taxon>
        <taxon>Brevundimonas</taxon>
    </lineage>
</organism>
<evidence type="ECO:0000256" key="1">
    <source>
        <dbReference type="SAM" id="SignalP"/>
    </source>
</evidence>
<name>A0A258HIX9_9CAUL</name>
<protein>
    <submittedName>
        <fullName evidence="2">TraB/GumN family protein</fullName>
    </submittedName>
</protein>
<keyword evidence="1" id="KW-0732">Signal</keyword>
<dbReference type="PANTHER" id="PTHR40590">
    <property type="entry name" value="CYTOPLASMIC PROTEIN-RELATED"/>
    <property type="match status" value="1"/>
</dbReference>
<accession>A0A258HIX9</accession>
<dbReference type="InterPro" id="IPR047111">
    <property type="entry name" value="YbaP-like"/>
</dbReference>
<evidence type="ECO:0000313" key="2">
    <source>
        <dbReference type="EMBL" id="OYX56302.1"/>
    </source>
</evidence>
<dbReference type="CDD" id="cd14789">
    <property type="entry name" value="Tiki"/>
    <property type="match status" value="1"/>
</dbReference>
<evidence type="ECO:0000313" key="3">
    <source>
        <dbReference type="Proteomes" id="UP000216147"/>
    </source>
</evidence>